<keyword evidence="5" id="KW-0028">Amino-acid biosynthesis</keyword>
<keyword evidence="6 12" id="KW-0560">Oxidoreductase</keyword>
<evidence type="ECO:0000313" key="11">
    <source>
        <dbReference type="EMBL" id="GJD55974.1"/>
    </source>
</evidence>
<evidence type="ECO:0000256" key="8">
    <source>
        <dbReference type="ARBA" id="ARBA00023141"/>
    </source>
</evidence>
<dbReference type="NCBIfam" id="NF005694">
    <property type="entry name" value="PRK07502.1"/>
    <property type="match status" value="1"/>
</dbReference>
<dbReference type="InterPro" id="IPR046826">
    <property type="entry name" value="PDH_N"/>
</dbReference>
<dbReference type="GO" id="GO:0070403">
    <property type="term" value="F:NAD+ binding"/>
    <property type="evidence" value="ECO:0007669"/>
    <property type="project" value="InterPro"/>
</dbReference>
<dbReference type="PANTHER" id="PTHR21363:SF0">
    <property type="entry name" value="PREPHENATE DEHYDROGENASE [NADP(+)]"/>
    <property type="match status" value="1"/>
</dbReference>
<proteinExistence type="inferred from homology"/>
<name>A0A564FTP4_9HYPH</name>
<organism evidence="12 13">
    <name type="scientific">Methylobacterium dankookense</name>
    <dbReference type="NCBI Taxonomy" id="560405"/>
    <lineage>
        <taxon>Bacteria</taxon>
        <taxon>Pseudomonadati</taxon>
        <taxon>Pseudomonadota</taxon>
        <taxon>Alphaproteobacteria</taxon>
        <taxon>Hyphomicrobiales</taxon>
        <taxon>Methylobacteriaceae</taxon>
        <taxon>Methylobacterium</taxon>
    </lineage>
</organism>
<dbReference type="InterPro" id="IPR036291">
    <property type="entry name" value="NAD(P)-bd_dom_sf"/>
</dbReference>
<dbReference type="EMBL" id="BPQI01000047">
    <property type="protein sequence ID" value="GJD55974.1"/>
    <property type="molecule type" value="Genomic_DNA"/>
</dbReference>
<keyword evidence="7" id="KW-0520">NAD</keyword>
<dbReference type="InterPro" id="IPR046825">
    <property type="entry name" value="PDH_C"/>
</dbReference>
<reference evidence="11" key="2">
    <citation type="journal article" date="2021" name="Front. Microbiol.">
        <title>Comprehensive Comparative Genomics and Phenotyping of Methylobacterium Species.</title>
        <authorList>
            <person name="Alessa O."/>
            <person name="Ogura Y."/>
            <person name="Fujitani Y."/>
            <person name="Takami H."/>
            <person name="Hayashi T."/>
            <person name="Sahin N."/>
            <person name="Tani A."/>
        </authorList>
    </citation>
    <scope>NUCLEOTIDE SEQUENCE</scope>
    <source>
        <strain evidence="11">DSM 22415</strain>
    </source>
</reference>
<comment type="catalytic activity">
    <reaction evidence="9">
        <text>prephenate + NAD(+) = 3-(4-hydroxyphenyl)pyruvate + CO2 + NADH</text>
        <dbReference type="Rhea" id="RHEA:13869"/>
        <dbReference type="ChEBI" id="CHEBI:16526"/>
        <dbReference type="ChEBI" id="CHEBI:29934"/>
        <dbReference type="ChEBI" id="CHEBI:36242"/>
        <dbReference type="ChEBI" id="CHEBI:57540"/>
        <dbReference type="ChEBI" id="CHEBI:57945"/>
        <dbReference type="EC" id="1.3.1.12"/>
    </reaction>
</comment>
<feature type="domain" description="Prephenate/arogenate dehydrogenase" evidence="10">
    <location>
        <begin position="14"/>
        <end position="303"/>
    </location>
</feature>
<dbReference type="Pfam" id="PF20463">
    <property type="entry name" value="PDH_C"/>
    <property type="match status" value="1"/>
</dbReference>
<evidence type="ECO:0000256" key="3">
    <source>
        <dbReference type="ARBA" id="ARBA00012068"/>
    </source>
</evidence>
<evidence type="ECO:0000256" key="2">
    <source>
        <dbReference type="ARBA" id="ARBA00007964"/>
    </source>
</evidence>
<keyword evidence="4" id="KW-0827">Tyrosine biosynthesis</keyword>
<gene>
    <name evidence="12" type="primary">tyrA</name>
    <name evidence="11" type="synonym">tyrC</name>
    <name evidence="11" type="ORF">IFDJLNFL_1866</name>
    <name evidence="12" type="ORF">MTDSW087_01115</name>
</gene>
<evidence type="ECO:0000313" key="13">
    <source>
        <dbReference type="Proteomes" id="UP000401717"/>
    </source>
</evidence>
<dbReference type="Proteomes" id="UP000401717">
    <property type="component" value="Unassembled WGS sequence"/>
</dbReference>
<evidence type="ECO:0000256" key="5">
    <source>
        <dbReference type="ARBA" id="ARBA00022605"/>
    </source>
</evidence>
<evidence type="ECO:0000313" key="12">
    <source>
        <dbReference type="EMBL" id="VUF11433.1"/>
    </source>
</evidence>
<dbReference type="AlphaFoldDB" id="A0A564FTP4"/>
<dbReference type="EMBL" id="CABFVH010000004">
    <property type="protein sequence ID" value="VUF11433.1"/>
    <property type="molecule type" value="Genomic_DNA"/>
</dbReference>
<evidence type="ECO:0000256" key="7">
    <source>
        <dbReference type="ARBA" id="ARBA00023027"/>
    </source>
</evidence>
<dbReference type="PROSITE" id="PS51176">
    <property type="entry name" value="PDH_ADH"/>
    <property type="match status" value="1"/>
</dbReference>
<evidence type="ECO:0000313" key="14">
    <source>
        <dbReference type="Proteomes" id="UP001055303"/>
    </source>
</evidence>
<evidence type="ECO:0000259" key="10">
    <source>
        <dbReference type="PROSITE" id="PS51176"/>
    </source>
</evidence>
<dbReference type="Gene3D" id="1.10.3660.10">
    <property type="entry name" value="6-phosphogluconate dehydrogenase C-terminal like domain"/>
    <property type="match status" value="1"/>
</dbReference>
<reference evidence="11" key="3">
    <citation type="submission" date="2021-08" db="EMBL/GenBank/DDBJ databases">
        <authorList>
            <person name="Tani A."/>
            <person name="Ola A."/>
            <person name="Ogura Y."/>
            <person name="Katsura K."/>
            <person name="Hayashi T."/>
        </authorList>
    </citation>
    <scope>NUCLEOTIDE SEQUENCE</scope>
    <source>
        <strain evidence="11">DSM 22415</strain>
    </source>
</reference>
<dbReference type="GO" id="GO:0008977">
    <property type="term" value="F:prephenate dehydrogenase (NAD+) activity"/>
    <property type="evidence" value="ECO:0007669"/>
    <property type="project" value="UniProtKB-EC"/>
</dbReference>
<evidence type="ECO:0000256" key="9">
    <source>
        <dbReference type="ARBA" id="ARBA00049260"/>
    </source>
</evidence>
<dbReference type="OrthoDB" id="9802008at2"/>
<reference evidence="12 13" key="1">
    <citation type="submission" date="2019-06" db="EMBL/GenBank/DDBJ databases">
        <authorList>
            <person name="Rodrigo-Torres L."/>
            <person name="Arahal R. D."/>
            <person name="Lucena T."/>
        </authorList>
    </citation>
    <scope>NUCLEOTIDE SEQUENCE [LARGE SCALE GENOMIC DNA]</scope>
    <source>
        <strain evidence="12 13">SW08-7</strain>
    </source>
</reference>
<keyword evidence="8" id="KW-0057">Aromatic amino acid biosynthesis</keyword>
<dbReference type="GO" id="GO:0004665">
    <property type="term" value="F:prephenate dehydrogenase (NADP+) activity"/>
    <property type="evidence" value="ECO:0007669"/>
    <property type="project" value="InterPro"/>
</dbReference>
<dbReference type="Pfam" id="PF02153">
    <property type="entry name" value="PDH_N"/>
    <property type="match status" value="1"/>
</dbReference>
<protein>
    <recommendedName>
        <fullName evidence="3">prephenate dehydrogenase</fullName>
        <ecNumber evidence="3">1.3.1.12</ecNumber>
    </recommendedName>
</protein>
<dbReference type="InterPro" id="IPR003099">
    <property type="entry name" value="Prephen_DH"/>
</dbReference>
<comment type="pathway">
    <text evidence="1">Amino-acid biosynthesis; L-tyrosine biosynthesis; (4-hydroxyphenyl)pyruvate from prephenate (NAD(+) route): step 1/1.</text>
</comment>
<dbReference type="Proteomes" id="UP001055303">
    <property type="component" value="Unassembled WGS sequence"/>
</dbReference>
<evidence type="ECO:0000256" key="4">
    <source>
        <dbReference type="ARBA" id="ARBA00022498"/>
    </source>
</evidence>
<accession>A0A564FTP4</accession>
<evidence type="ECO:0000256" key="1">
    <source>
        <dbReference type="ARBA" id="ARBA00005067"/>
    </source>
</evidence>
<dbReference type="Gene3D" id="3.40.50.720">
    <property type="entry name" value="NAD(P)-binding Rossmann-like Domain"/>
    <property type="match status" value="1"/>
</dbReference>
<dbReference type="EC" id="1.3.1.12" evidence="3"/>
<dbReference type="GO" id="GO:0006571">
    <property type="term" value="P:tyrosine biosynthetic process"/>
    <property type="evidence" value="ECO:0007669"/>
    <property type="project" value="UniProtKB-KW"/>
</dbReference>
<dbReference type="FunFam" id="1.10.3660.10:FF:000003">
    <property type="entry name" value="Prephenate dehydrogenase"/>
    <property type="match status" value="1"/>
</dbReference>
<dbReference type="FunFam" id="3.40.50.720:FF:000208">
    <property type="entry name" value="Prephenate dehydrogenase"/>
    <property type="match status" value="1"/>
</dbReference>
<comment type="similarity">
    <text evidence="2">Belongs to the prephenate/arogenate dehydrogenase family.</text>
</comment>
<sequence>MPEAGRDSGAPVVGRLAIVGLGLIGSSIARGARRFGLADTIVAIDADEAVRTRVAELGLAEVVTGDAAAGAAEADLVILCVPVGAVGTVAAEIAPYLKPGAVMSDVGSVKGSVVAAVMPHLPAGVAFVPGHPVAGTEYSGPDAGFSTLFENRWCILTPPEGTAEAATQRVTRFWEGLGAIVETMSPEHHDLVLAITSHVPHLIAYNIVGTAADLEEVTQSEVIKFSAGGFRDFTRIAASDPTMWRDIFLTNKDAVLEMLGRFNEDLAALARAIRWGDGEALHALFTRTRTIRRGIVAMGQETAEPDFGRRPKAEG</sequence>
<dbReference type="SUPFAM" id="SSF51735">
    <property type="entry name" value="NAD(P)-binding Rossmann-fold domains"/>
    <property type="match status" value="1"/>
</dbReference>
<dbReference type="InterPro" id="IPR050812">
    <property type="entry name" value="Preph/Arog_dehydrog"/>
</dbReference>
<dbReference type="RefSeq" id="WP_144761258.1">
    <property type="nucleotide sequence ID" value="NZ_BPQI01000047.1"/>
</dbReference>
<dbReference type="SUPFAM" id="SSF48179">
    <property type="entry name" value="6-phosphogluconate dehydrogenase C-terminal domain-like"/>
    <property type="match status" value="1"/>
</dbReference>
<dbReference type="PANTHER" id="PTHR21363">
    <property type="entry name" value="PREPHENATE DEHYDROGENASE"/>
    <property type="match status" value="1"/>
</dbReference>
<dbReference type="InterPro" id="IPR008927">
    <property type="entry name" value="6-PGluconate_DH-like_C_sf"/>
</dbReference>
<evidence type="ECO:0000256" key="6">
    <source>
        <dbReference type="ARBA" id="ARBA00023002"/>
    </source>
</evidence>
<keyword evidence="14" id="KW-1185">Reference proteome</keyword>